<feature type="transmembrane region" description="Helical" evidence="1">
    <location>
        <begin position="61"/>
        <end position="85"/>
    </location>
</feature>
<proteinExistence type="predicted"/>
<sequence length="109" mass="11682">MALKAMAEVSATALPPGCTFEWTGSAYQEVRVGGQTAIILGLLPLVFANGASMIARRDIATPVFVGMTAASTLGIFLIPMLYVTFQTLRERMKHRFGKRNPAHGVDANA</sequence>
<feature type="transmembrane region" description="Helical" evidence="1">
    <location>
        <begin position="37"/>
        <end position="55"/>
    </location>
</feature>
<accession>A0A182D3H9</accession>
<dbReference type="Pfam" id="PF00873">
    <property type="entry name" value="ACR_tran"/>
    <property type="match status" value="1"/>
</dbReference>
<gene>
    <name evidence="2" type="ORF">BV133_1868</name>
</gene>
<dbReference type="Gene3D" id="1.20.1640.10">
    <property type="entry name" value="Multidrug efflux transporter AcrB transmembrane domain"/>
    <property type="match status" value="1"/>
</dbReference>
<dbReference type="Gene3D" id="3.30.70.1440">
    <property type="entry name" value="Multidrug efflux transporter AcrB pore domain"/>
    <property type="match status" value="1"/>
</dbReference>
<organism evidence="2">
    <name type="scientific">Blastochloris viridis</name>
    <name type="common">Rhodopseudomonas viridis</name>
    <dbReference type="NCBI Taxonomy" id="1079"/>
    <lineage>
        <taxon>Bacteria</taxon>
        <taxon>Pseudomonadati</taxon>
        <taxon>Pseudomonadota</taxon>
        <taxon>Alphaproteobacteria</taxon>
        <taxon>Hyphomicrobiales</taxon>
        <taxon>Blastochloridaceae</taxon>
        <taxon>Blastochloris</taxon>
    </lineage>
</organism>
<dbReference type="GO" id="GO:0022857">
    <property type="term" value="F:transmembrane transporter activity"/>
    <property type="evidence" value="ECO:0007669"/>
    <property type="project" value="InterPro"/>
</dbReference>
<protein>
    <submittedName>
        <fullName evidence="2">RND efflux system</fullName>
    </submittedName>
</protein>
<keyword evidence="1" id="KW-1133">Transmembrane helix</keyword>
<keyword evidence="1" id="KW-0812">Transmembrane</keyword>
<evidence type="ECO:0000256" key="1">
    <source>
        <dbReference type="SAM" id="Phobius"/>
    </source>
</evidence>
<dbReference type="AlphaFoldDB" id="A0A182D3H9"/>
<name>A0A182D3H9_BLAVI</name>
<dbReference type="PATRIC" id="fig|1079.8.peg.1924"/>
<dbReference type="EMBL" id="AP014854">
    <property type="protein sequence ID" value="BAR99461.1"/>
    <property type="molecule type" value="Genomic_DNA"/>
</dbReference>
<reference evidence="2" key="1">
    <citation type="journal article" date="2015" name="Genome Announc.">
        <title>Complete Genome Sequence of the Bacteriochlorophyll b-Producing Photosynthetic Bacterium Blastochloris viridis.</title>
        <authorList>
            <person name="Tsukatani Y."/>
            <person name="Hirose Y."/>
            <person name="Harada J."/>
            <person name="Misawa N."/>
            <person name="Mori K."/>
            <person name="Inoue K."/>
            <person name="Tamiaki H."/>
        </authorList>
    </citation>
    <scope>NUCLEOTIDE SEQUENCE [LARGE SCALE GENOMIC DNA]</scope>
    <source>
        <strain evidence="2">DSM 133</strain>
    </source>
</reference>
<dbReference type="GO" id="GO:0016020">
    <property type="term" value="C:membrane"/>
    <property type="evidence" value="ECO:0007669"/>
    <property type="project" value="InterPro"/>
</dbReference>
<dbReference type="SUPFAM" id="SSF82866">
    <property type="entry name" value="Multidrug efflux transporter AcrB transmembrane domain"/>
    <property type="match status" value="1"/>
</dbReference>
<keyword evidence="1" id="KW-0472">Membrane</keyword>
<dbReference type="InterPro" id="IPR001036">
    <property type="entry name" value="Acrflvin-R"/>
</dbReference>
<evidence type="ECO:0000313" key="2">
    <source>
        <dbReference type="EMBL" id="BAR99461.1"/>
    </source>
</evidence>